<gene>
    <name evidence="2" type="ORF">S01H4_41910</name>
</gene>
<proteinExistence type="predicted"/>
<accession>X1D3D5</accession>
<dbReference type="InterPro" id="IPR011042">
    <property type="entry name" value="6-blade_b-propeller_TolB-like"/>
</dbReference>
<comment type="caution">
    <text evidence="2">The sequence shown here is derived from an EMBL/GenBank/DDBJ whole genome shotgun (WGS) entry which is preliminary data.</text>
</comment>
<reference evidence="2" key="1">
    <citation type="journal article" date="2014" name="Front. Microbiol.">
        <title>High frequency of phylogenetically diverse reductive dehalogenase-homologous genes in deep subseafloor sedimentary metagenomes.</title>
        <authorList>
            <person name="Kawai M."/>
            <person name="Futagami T."/>
            <person name="Toyoda A."/>
            <person name="Takaki Y."/>
            <person name="Nishi S."/>
            <person name="Hori S."/>
            <person name="Arai W."/>
            <person name="Tsubouchi T."/>
            <person name="Morono Y."/>
            <person name="Uchiyama I."/>
            <person name="Ito T."/>
            <person name="Fujiyama A."/>
            <person name="Inagaki F."/>
            <person name="Takami H."/>
        </authorList>
    </citation>
    <scope>NUCLEOTIDE SEQUENCE</scope>
    <source>
        <strain evidence="2">Expedition CK06-06</strain>
    </source>
</reference>
<dbReference type="InterPro" id="IPR011044">
    <property type="entry name" value="Quino_amine_DH_bsu"/>
</dbReference>
<dbReference type="Gene3D" id="2.120.10.30">
    <property type="entry name" value="TolB, C-terminal domain"/>
    <property type="match status" value="1"/>
</dbReference>
<feature type="compositionally biased region" description="Polar residues" evidence="1">
    <location>
        <begin position="31"/>
        <end position="56"/>
    </location>
</feature>
<evidence type="ECO:0000256" key="1">
    <source>
        <dbReference type="SAM" id="MobiDB-lite"/>
    </source>
</evidence>
<name>X1D3D5_9ZZZZ</name>
<feature type="region of interest" description="Disordered" evidence="1">
    <location>
        <begin position="31"/>
        <end position="85"/>
    </location>
</feature>
<dbReference type="EMBL" id="BART01022956">
    <property type="protein sequence ID" value="GAH02770.1"/>
    <property type="molecule type" value="Genomic_DNA"/>
</dbReference>
<organism evidence="2">
    <name type="scientific">marine sediment metagenome</name>
    <dbReference type="NCBI Taxonomy" id="412755"/>
    <lineage>
        <taxon>unclassified sequences</taxon>
        <taxon>metagenomes</taxon>
        <taxon>ecological metagenomes</taxon>
    </lineage>
</organism>
<dbReference type="SUPFAM" id="SSF50969">
    <property type="entry name" value="YVTN repeat-like/Quinoprotein amine dehydrogenase"/>
    <property type="match status" value="1"/>
</dbReference>
<sequence length="198" mass="21802">MNKTVISLLLWVILIVTACSSNQPEVKVTPAETTAAQMSKQEHAQPTATKESTATVKPTLEITDTHEQTGIPTESPGGEPEDATDHEAAETLVLQYNPNETNYISMETSPDGYRLAYKKFTDQGGFVVLEEEEYGPYDEVSMLYFSPDSQHLAFVATSGSEQFVVLDGVEQNHYNEILTCGCSWGQEIEFSPDGQRIA</sequence>
<protein>
    <recommendedName>
        <fullName evidence="3">Dipeptidylpeptidase IV N-terminal domain-containing protein</fullName>
    </recommendedName>
</protein>
<evidence type="ECO:0000313" key="2">
    <source>
        <dbReference type="EMBL" id="GAH02770.1"/>
    </source>
</evidence>
<dbReference type="PROSITE" id="PS51257">
    <property type="entry name" value="PROKAR_LIPOPROTEIN"/>
    <property type="match status" value="1"/>
</dbReference>
<feature type="non-terminal residue" evidence="2">
    <location>
        <position position="198"/>
    </location>
</feature>
<dbReference type="AlphaFoldDB" id="X1D3D5"/>
<evidence type="ECO:0008006" key="3">
    <source>
        <dbReference type="Google" id="ProtNLM"/>
    </source>
</evidence>